<feature type="compositionally biased region" description="Low complexity" evidence="1">
    <location>
        <begin position="95"/>
        <end position="106"/>
    </location>
</feature>
<accession>A0A165B792</accession>
<gene>
    <name evidence="2" type="ORF">LAESUDRAFT_764611</name>
</gene>
<feature type="region of interest" description="Disordered" evidence="1">
    <location>
        <begin position="80"/>
        <end position="108"/>
    </location>
</feature>
<evidence type="ECO:0000313" key="2">
    <source>
        <dbReference type="EMBL" id="KZT00406.1"/>
    </source>
</evidence>
<dbReference type="Proteomes" id="UP000076871">
    <property type="component" value="Unassembled WGS sequence"/>
</dbReference>
<organism evidence="2 3">
    <name type="scientific">Laetiporus sulphureus 93-53</name>
    <dbReference type="NCBI Taxonomy" id="1314785"/>
    <lineage>
        <taxon>Eukaryota</taxon>
        <taxon>Fungi</taxon>
        <taxon>Dikarya</taxon>
        <taxon>Basidiomycota</taxon>
        <taxon>Agaricomycotina</taxon>
        <taxon>Agaricomycetes</taxon>
        <taxon>Polyporales</taxon>
        <taxon>Laetiporus</taxon>
    </lineage>
</organism>
<dbReference type="AlphaFoldDB" id="A0A165B792"/>
<proteinExistence type="predicted"/>
<reference evidence="2 3" key="1">
    <citation type="journal article" date="2016" name="Mol. Biol. Evol.">
        <title>Comparative Genomics of Early-Diverging Mushroom-Forming Fungi Provides Insights into the Origins of Lignocellulose Decay Capabilities.</title>
        <authorList>
            <person name="Nagy L.G."/>
            <person name="Riley R."/>
            <person name="Tritt A."/>
            <person name="Adam C."/>
            <person name="Daum C."/>
            <person name="Floudas D."/>
            <person name="Sun H."/>
            <person name="Yadav J.S."/>
            <person name="Pangilinan J."/>
            <person name="Larsson K.H."/>
            <person name="Matsuura K."/>
            <person name="Barry K."/>
            <person name="Labutti K."/>
            <person name="Kuo R."/>
            <person name="Ohm R.A."/>
            <person name="Bhattacharya S.S."/>
            <person name="Shirouzu T."/>
            <person name="Yoshinaga Y."/>
            <person name="Martin F.M."/>
            <person name="Grigoriev I.V."/>
            <person name="Hibbett D.S."/>
        </authorList>
    </citation>
    <scope>NUCLEOTIDE SEQUENCE [LARGE SCALE GENOMIC DNA]</scope>
    <source>
        <strain evidence="2 3">93-53</strain>
    </source>
</reference>
<evidence type="ECO:0000256" key="1">
    <source>
        <dbReference type="SAM" id="MobiDB-lite"/>
    </source>
</evidence>
<dbReference type="GeneID" id="63830501"/>
<keyword evidence="3" id="KW-1185">Reference proteome</keyword>
<name>A0A165B792_9APHY</name>
<protein>
    <submittedName>
        <fullName evidence="2">Uncharacterized protein</fullName>
    </submittedName>
</protein>
<evidence type="ECO:0000313" key="3">
    <source>
        <dbReference type="Proteomes" id="UP000076871"/>
    </source>
</evidence>
<dbReference type="EMBL" id="KV427686">
    <property type="protein sequence ID" value="KZT00406.1"/>
    <property type="molecule type" value="Genomic_DNA"/>
</dbReference>
<dbReference type="InParanoid" id="A0A165B792"/>
<dbReference type="RefSeq" id="XP_040758146.1">
    <property type="nucleotide sequence ID" value="XM_040913473.1"/>
</dbReference>
<sequence>MSLLSSFETARVSVLDVFAVGSPSPAYVDVLMNRGDWAREWVASGVALRERLDVLSAMRAVVAGVMTGLAHVVAAKSKRARWGRGQNDRLTANESSKASPPSAQPSDGIPIASAVARALERFPIVQLRKESDVIKKDSRGLLANGPPILPACGRGQMRSKDDMRAQTDGEVHIGMRAADAIERRVSASSEEVASDVRRAARDGECRGRCSSARWSA</sequence>